<feature type="transmembrane region" description="Helical" evidence="2">
    <location>
        <begin position="76"/>
        <end position="93"/>
    </location>
</feature>
<dbReference type="EMBL" id="JAWNGA010000001">
    <property type="protein sequence ID" value="MDY5132190.1"/>
    <property type="molecule type" value="Genomic_DNA"/>
</dbReference>
<reference evidence="4 5" key="1">
    <citation type="submission" date="2023-10" db="EMBL/GenBank/DDBJ databases">
        <title>Whole Genome based description of the genera Actinobaculum and Actinotignum reveals a complex phylogenetic relationship within the species included in the genus Actinotignum.</title>
        <authorList>
            <person name="Jensen C.S."/>
            <person name="Dargis R."/>
            <person name="Kemp M."/>
            <person name="Christensen J.J."/>
        </authorList>
    </citation>
    <scope>NUCLEOTIDE SEQUENCE</scope>
    <source>
        <strain evidence="4">SLA_B511</strain>
        <strain evidence="3 5">SLA_B974</strain>
    </source>
</reference>
<evidence type="ECO:0008006" key="7">
    <source>
        <dbReference type="Google" id="ProtNLM"/>
    </source>
</evidence>
<proteinExistence type="predicted"/>
<evidence type="ECO:0000256" key="1">
    <source>
        <dbReference type="SAM" id="MobiDB-lite"/>
    </source>
</evidence>
<keyword evidence="2" id="KW-1133">Transmembrane helix</keyword>
<dbReference type="Proteomes" id="UP001281731">
    <property type="component" value="Unassembled WGS sequence"/>
</dbReference>
<evidence type="ECO:0000313" key="5">
    <source>
        <dbReference type="Proteomes" id="UP001275049"/>
    </source>
</evidence>
<evidence type="ECO:0000313" key="3">
    <source>
        <dbReference type="EMBL" id="MDY5132190.1"/>
    </source>
</evidence>
<dbReference type="RefSeq" id="WP_022865587.1">
    <property type="nucleotide sequence ID" value="NZ_CAMYCL010000020.1"/>
</dbReference>
<dbReference type="Proteomes" id="UP001275049">
    <property type="component" value="Unassembled WGS sequence"/>
</dbReference>
<evidence type="ECO:0000313" key="4">
    <source>
        <dbReference type="EMBL" id="MDY5155416.1"/>
    </source>
</evidence>
<protein>
    <recommendedName>
        <fullName evidence="7">DUF3040 domain-containing protein</fullName>
    </recommendedName>
</protein>
<evidence type="ECO:0000313" key="6">
    <source>
        <dbReference type="Proteomes" id="UP001281731"/>
    </source>
</evidence>
<keyword evidence="2" id="KW-0472">Membrane</keyword>
<comment type="caution">
    <text evidence="4">The sequence shown here is derived from an EMBL/GenBank/DDBJ whole genome shotgun (WGS) entry which is preliminary data.</text>
</comment>
<sequence length="140" mass="15074">MEDKHADDIWKRCERDLSEGETSSLGSLNWTPDTTTPLGGPRDWIPAEEPEFDTDEFFEEEARAEFSTPLPSGNRWALPAWIGCIVGAIIALLSGSGLLFSSTTITACGGILAVFGAVVAVFCSAPKHSDTDPWDDGARV</sequence>
<keyword evidence="2" id="KW-0812">Transmembrane</keyword>
<dbReference type="AlphaFoldDB" id="A0AAW9HP12"/>
<organism evidence="4 6">
    <name type="scientific">Actinotignum urinale</name>
    <dbReference type="NCBI Taxonomy" id="190146"/>
    <lineage>
        <taxon>Bacteria</taxon>
        <taxon>Bacillati</taxon>
        <taxon>Actinomycetota</taxon>
        <taxon>Actinomycetes</taxon>
        <taxon>Actinomycetales</taxon>
        <taxon>Actinomycetaceae</taxon>
        <taxon>Actinotignum</taxon>
    </lineage>
</organism>
<feature type="region of interest" description="Disordered" evidence="1">
    <location>
        <begin position="17"/>
        <end position="50"/>
    </location>
</feature>
<keyword evidence="5" id="KW-1185">Reference proteome</keyword>
<accession>A0AAW9HP12</accession>
<name>A0AAW9HP12_9ACTO</name>
<evidence type="ECO:0000256" key="2">
    <source>
        <dbReference type="SAM" id="Phobius"/>
    </source>
</evidence>
<gene>
    <name evidence="4" type="ORF">R6G80_06745</name>
    <name evidence="3" type="ORF">R6G86_00320</name>
</gene>
<dbReference type="EMBL" id="JAWNGC010000008">
    <property type="protein sequence ID" value="MDY5155416.1"/>
    <property type="molecule type" value="Genomic_DNA"/>
</dbReference>
<feature type="transmembrane region" description="Helical" evidence="2">
    <location>
        <begin position="99"/>
        <end position="123"/>
    </location>
</feature>